<reference evidence="2 3" key="1">
    <citation type="submission" date="2020-01" db="EMBL/GenBank/DDBJ databases">
        <title>Identification and distribution of gene clusters putatively required for synthesis of sphingolipid metabolism inhibitors in phylogenetically diverse species of the filamentous fungus Fusarium.</title>
        <authorList>
            <person name="Kim H.-S."/>
            <person name="Busman M."/>
            <person name="Brown D.W."/>
            <person name="Divon H."/>
            <person name="Uhlig S."/>
            <person name="Proctor R.H."/>
        </authorList>
    </citation>
    <scope>NUCLEOTIDE SEQUENCE [LARGE SCALE GENOMIC DNA]</scope>
    <source>
        <strain evidence="2 3">NRRL 20459</strain>
    </source>
</reference>
<gene>
    <name evidence="2" type="ORF">FALBO_15028</name>
</gene>
<dbReference type="EMBL" id="JAADYS010002529">
    <property type="protein sequence ID" value="KAF4458244.1"/>
    <property type="molecule type" value="Genomic_DNA"/>
</dbReference>
<proteinExistence type="predicted"/>
<feature type="region of interest" description="Disordered" evidence="1">
    <location>
        <begin position="62"/>
        <end position="89"/>
    </location>
</feature>
<dbReference type="AlphaFoldDB" id="A0A8H4KZ43"/>
<feature type="compositionally biased region" description="Pro residues" evidence="1">
    <location>
        <begin position="66"/>
        <end position="89"/>
    </location>
</feature>
<dbReference type="Proteomes" id="UP000554235">
    <property type="component" value="Unassembled WGS sequence"/>
</dbReference>
<organism evidence="2 3">
    <name type="scientific">Fusarium albosuccineum</name>
    <dbReference type="NCBI Taxonomy" id="1237068"/>
    <lineage>
        <taxon>Eukaryota</taxon>
        <taxon>Fungi</taxon>
        <taxon>Dikarya</taxon>
        <taxon>Ascomycota</taxon>
        <taxon>Pezizomycotina</taxon>
        <taxon>Sordariomycetes</taxon>
        <taxon>Hypocreomycetidae</taxon>
        <taxon>Hypocreales</taxon>
        <taxon>Nectriaceae</taxon>
        <taxon>Fusarium</taxon>
        <taxon>Fusarium decemcellulare species complex</taxon>
    </lineage>
</organism>
<evidence type="ECO:0000313" key="2">
    <source>
        <dbReference type="EMBL" id="KAF4458244.1"/>
    </source>
</evidence>
<evidence type="ECO:0000313" key="3">
    <source>
        <dbReference type="Proteomes" id="UP000554235"/>
    </source>
</evidence>
<accession>A0A8H4KZ43</accession>
<protein>
    <submittedName>
        <fullName evidence="2">Uncharacterized protein</fullName>
    </submittedName>
</protein>
<evidence type="ECO:0000256" key="1">
    <source>
        <dbReference type="SAM" id="MobiDB-lite"/>
    </source>
</evidence>
<comment type="caution">
    <text evidence="2">The sequence shown here is derived from an EMBL/GenBank/DDBJ whole genome shotgun (WGS) entry which is preliminary data.</text>
</comment>
<name>A0A8H4KZ43_9HYPO</name>
<sequence length="89" mass="9709">MDLPKGNKIFLPLDAALCERIQGVLTEKLGPESFTVDVKHSNNVIYVNGITDGLIDALQDAGAMLPPRPRPLPQPRPSPNNPKPKPIFD</sequence>
<keyword evidence="3" id="KW-1185">Reference proteome</keyword>